<keyword evidence="3" id="KW-0804">Transcription</keyword>
<dbReference type="KEGG" id="sclo:SCLO_2002460"/>
<dbReference type="Gene3D" id="1.20.120.530">
    <property type="entry name" value="GntR ligand-binding domain-like"/>
    <property type="match status" value="1"/>
</dbReference>
<dbReference type="EMBL" id="AP017656">
    <property type="protein sequence ID" value="BAV66579.1"/>
    <property type="molecule type" value="Genomic_DNA"/>
</dbReference>
<dbReference type="PANTHER" id="PTHR43537:SF44">
    <property type="entry name" value="GNTR FAMILY REGULATORY PROTEIN"/>
    <property type="match status" value="1"/>
</dbReference>
<reference evidence="5 6" key="1">
    <citation type="submission" date="2016-10" db="EMBL/GenBank/DDBJ databases">
        <title>Complete Genome Sequence of the Nonylphenol-Degrading Bacterium Sphingobium cloacae JCM 10874T.</title>
        <authorList>
            <person name="Ootsuka M."/>
            <person name="Nishizawa T."/>
            <person name="Ohta H."/>
        </authorList>
    </citation>
    <scope>NUCLEOTIDE SEQUENCE [LARGE SCALE GENOMIC DNA]</scope>
    <source>
        <strain evidence="5 6">JCM 10874</strain>
        <plasmid evidence="6">psclo_2 dna</plasmid>
    </source>
</reference>
<proteinExistence type="predicted"/>
<organism evidence="5 6">
    <name type="scientific">Sphingobium cloacae</name>
    <dbReference type="NCBI Taxonomy" id="120107"/>
    <lineage>
        <taxon>Bacteria</taxon>
        <taxon>Pseudomonadati</taxon>
        <taxon>Pseudomonadota</taxon>
        <taxon>Alphaproteobacteria</taxon>
        <taxon>Sphingomonadales</taxon>
        <taxon>Sphingomonadaceae</taxon>
        <taxon>Sphingobium</taxon>
    </lineage>
</organism>
<name>A0A1E1F7U1_9SPHN</name>
<dbReference type="SUPFAM" id="SSF46785">
    <property type="entry name" value="Winged helix' DNA-binding domain"/>
    <property type="match status" value="1"/>
</dbReference>
<dbReference type="InterPro" id="IPR036388">
    <property type="entry name" value="WH-like_DNA-bd_sf"/>
</dbReference>
<dbReference type="SUPFAM" id="SSF48008">
    <property type="entry name" value="GntR ligand-binding domain-like"/>
    <property type="match status" value="1"/>
</dbReference>
<evidence type="ECO:0000256" key="1">
    <source>
        <dbReference type="ARBA" id="ARBA00023015"/>
    </source>
</evidence>
<gene>
    <name evidence="5" type="ORF">SCLO_2002460</name>
</gene>
<keyword evidence="1" id="KW-0805">Transcription regulation</keyword>
<sequence length="254" mass="28335">MLDVAERGEVPSFVRGKRALRVAQAIVHDIEADARQIGDRLPPEHDMLARYEVARATLREALRFLELQGVLHLQPGRGGGPVVARPQIGDFTSSLALVLHFVGTDLRALIELREALAPQAASHAARRATAADLMALASCFAELEQQVGSTLFEETNRRFHDLLAWASGNPLFGLLTSALHLLTRDLSRQLGYSEHERENQVRRLARVVHAVRLRDAVTARREMERLVEGSAVYLGQRSPDLMDQKVRWTQAFEA</sequence>
<keyword evidence="5" id="KW-0614">Plasmid</keyword>
<evidence type="ECO:0000313" key="5">
    <source>
        <dbReference type="EMBL" id="BAV66579.1"/>
    </source>
</evidence>
<evidence type="ECO:0000259" key="4">
    <source>
        <dbReference type="PROSITE" id="PS50949"/>
    </source>
</evidence>
<dbReference type="RefSeq" id="WP_231923445.1">
    <property type="nucleotide sequence ID" value="NZ_AP017656.1"/>
</dbReference>
<dbReference type="GO" id="GO:0003700">
    <property type="term" value="F:DNA-binding transcription factor activity"/>
    <property type="evidence" value="ECO:0007669"/>
    <property type="project" value="InterPro"/>
</dbReference>
<dbReference type="InterPro" id="IPR008920">
    <property type="entry name" value="TF_FadR/GntR_C"/>
</dbReference>
<dbReference type="PRINTS" id="PR00035">
    <property type="entry name" value="HTHGNTR"/>
</dbReference>
<protein>
    <submittedName>
        <fullName evidence="5">GntR family transcriptional regulator</fullName>
    </submittedName>
</protein>
<dbReference type="Pfam" id="PF00392">
    <property type="entry name" value="GntR"/>
    <property type="match status" value="1"/>
</dbReference>
<dbReference type="InterPro" id="IPR011711">
    <property type="entry name" value="GntR_C"/>
</dbReference>
<dbReference type="AlphaFoldDB" id="A0A1E1F7U1"/>
<dbReference type="Gene3D" id="1.10.10.10">
    <property type="entry name" value="Winged helix-like DNA-binding domain superfamily/Winged helix DNA-binding domain"/>
    <property type="match status" value="1"/>
</dbReference>
<evidence type="ECO:0000256" key="3">
    <source>
        <dbReference type="ARBA" id="ARBA00023163"/>
    </source>
</evidence>
<keyword evidence="6" id="KW-1185">Reference proteome</keyword>
<dbReference type="PROSITE" id="PS50949">
    <property type="entry name" value="HTH_GNTR"/>
    <property type="match status" value="1"/>
</dbReference>
<dbReference type="Proteomes" id="UP000218272">
    <property type="component" value="Plasmid pSCLO_2"/>
</dbReference>
<geneLocation type="plasmid" evidence="6">
    <name>psclo_2 dna</name>
</geneLocation>
<evidence type="ECO:0000256" key="2">
    <source>
        <dbReference type="ARBA" id="ARBA00023125"/>
    </source>
</evidence>
<dbReference type="PANTHER" id="PTHR43537">
    <property type="entry name" value="TRANSCRIPTIONAL REGULATOR, GNTR FAMILY"/>
    <property type="match status" value="1"/>
</dbReference>
<dbReference type="SMART" id="SM00895">
    <property type="entry name" value="FCD"/>
    <property type="match status" value="1"/>
</dbReference>
<dbReference type="GO" id="GO:0003677">
    <property type="term" value="F:DNA binding"/>
    <property type="evidence" value="ECO:0007669"/>
    <property type="project" value="UniProtKB-KW"/>
</dbReference>
<dbReference type="SMART" id="SM00345">
    <property type="entry name" value="HTH_GNTR"/>
    <property type="match status" value="1"/>
</dbReference>
<dbReference type="InterPro" id="IPR036390">
    <property type="entry name" value="WH_DNA-bd_sf"/>
</dbReference>
<dbReference type="InterPro" id="IPR000524">
    <property type="entry name" value="Tscrpt_reg_HTH_GntR"/>
</dbReference>
<dbReference type="Pfam" id="PF07729">
    <property type="entry name" value="FCD"/>
    <property type="match status" value="1"/>
</dbReference>
<evidence type="ECO:0000313" key="6">
    <source>
        <dbReference type="Proteomes" id="UP000218272"/>
    </source>
</evidence>
<feature type="domain" description="HTH gntR-type" evidence="4">
    <location>
        <begin position="16"/>
        <end position="86"/>
    </location>
</feature>
<keyword evidence="2" id="KW-0238">DNA-binding</keyword>
<accession>A0A1E1F7U1</accession>